<proteinExistence type="predicted"/>
<sequence length="312" mass="34250">MIFPRFPLVVLSLIYFFTTTSAYDDTRILLNKKDSTAGYSRVPVIRIQSDGQTCPEGYQSAKIKDIPNVGLSCISDNLKIVGTGRVAENKATCCAKKDQKVFLVSVKGYQTSRPGAQYSLDGRTCCPTGQIDAKTNQGGCKKDAIELQIAEGQLTHCCWNSSKNDFNVHLKDYSDGIPYEINQKGNKSLDSSFCSTVYYQLGHATVHASYVEIDALVKLDCGSINGRAADRQRLIIRYNRKEQKAGAFNLQLNAVTVNAEVVSQLFEASTGKYDIKTSVKVTAGTLYHNSFDLPTIPHNDLLDSVINNSGVC</sequence>
<name>A0A9W9UUW0_PENBR</name>
<dbReference type="AlphaFoldDB" id="A0A9W9UUW0"/>
<reference evidence="2" key="2">
    <citation type="journal article" date="2023" name="IMA Fungus">
        <title>Comparative genomic study of the Penicillium genus elucidates a diverse pangenome and 15 lateral gene transfer events.</title>
        <authorList>
            <person name="Petersen C."/>
            <person name="Sorensen T."/>
            <person name="Nielsen M.R."/>
            <person name="Sondergaard T.E."/>
            <person name="Sorensen J.L."/>
            <person name="Fitzpatrick D.A."/>
            <person name="Frisvad J.C."/>
            <person name="Nielsen K.L."/>
        </authorList>
    </citation>
    <scope>NUCLEOTIDE SEQUENCE</scope>
    <source>
        <strain evidence="2">IBT 35675</strain>
    </source>
</reference>
<comment type="caution">
    <text evidence="2">The sequence shown here is derived from an EMBL/GenBank/DDBJ whole genome shotgun (WGS) entry which is preliminary data.</text>
</comment>
<reference evidence="2" key="1">
    <citation type="submission" date="2022-12" db="EMBL/GenBank/DDBJ databases">
        <authorList>
            <person name="Petersen C."/>
        </authorList>
    </citation>
    <scope>NUCLEOTIDE SEQUENCE</scope>
    <source>
        <strain evidence="2">IBT 35675</strain>
    </source>
</reference>
<evidence type="ECO:0000256" key="1">
    <source>
        <dbReference type="SAM" id="SignalP"/>
    </source>
</evidence>
<evidence type="ECO:0000313" key="2">
    <source>
        <dbReference type="EMBL" id="KAJ5358257.1"/>
    </source>
</evidence>
<protein>
    <submittedName>
        <fullName evidence="2">Uncharacterized protein</fullName>
    </submittedName>
</protein>
<dbReference type="EMBL" id="JAPZBR010000003">
    <property type="protein sequence ID" value="KAJ5358257.1"/>
    <property type="molecule type" value="Genomic_DNA"/>
</dbReference>
<evidence type="ECO:0000313" key="3">
    <source>
        <dbReference type="Proteomes" id="UP001148299"/>
    </source>
</evidence>
<feature type="signal peptide" evidence="1">
    <location>
        <begin position="1"/>
        <end position="22"/>
    </location>
</feature>
<feature type="chain" id="PRO_5040973127" evidence="1">
    <location>
        <begin position="23"/>
        <end position="312"/>
    </location>
</feature>
<dbReference type="Proteomes" id="UP001148299">
    <property type="component" value="Unassembled WGS sequence"/>
</dbReference>
<organism evidence="2 3">
    <name type="scientific">Penicillium brevicompactum</name>
    <dbReference type="NCBI Taxonomy" id="5074"/>
    <lineage>
        <taxon>Eukaryota</taxon>
        <taxon>Fungi</taxon>
        <taxon>Dikarya</taxon>
        <taxon>Ascomycota</taxon>
        <taxon>Pezizomycotina</taxon>
        <taxon>Eurotiomycetes</taxon>
        <taxon>Eurotiomycetidae</taxon>
        <taxon>Eurotiales</taxon>
        <taxon>Aspergillaceae</taxon>
        <taxon>Penicillium</taxon>
    </lineage>
</organism>
<gene>
    <name evidence="2" type="ORF">N7541_005415</name>
</gene>
<keyword evidence="3" id="KW-1185">Reference proteome</keyword>
<keyword evidence="1" id="KW-0732">Signal</keyword>
<accession>A0A9W9UUW0</accession>